<evidence type="ECO:0000313" key="1">
    <source>
        <dbReference type="EMBL" id="EZA47480.1"/>
    </source>
</evidence>
<feature type="non-terminal residue" evidence="1">
    <location>
        <position position="1"/>
    </location>
</feature>
<keyword evidence="2" id="KW-1185">Reference proteome</keyword>
<dbReference type="EMBL" id="KK107847">
    <property type="protein sequence ID" value="EZA47480.1"/>
    <property type="molecule type" value="Genomic_DNA"/>
</dbReference>
<gene>
    <name evidence="1" type="ORF">X777_15607</name>
</gene>
<name>A0A026VUX4_OOCBI</name>
<dbReference type="AlphaFoldDB" id="A0A026VUX4"/>
<proteinExistence type="predicted"/>
<protein>
    <submittedName>
        <fullName evidence="1">Uncharacterized protein</fullName>
    </submittedName>
</protein>
<sequence>CKTQIAYNRNTSTLCVHLQNKHAQELLELESSNSPCRQIVSQDHKECKAQKRLHRRDHVRTGTDVRRMEIKRHQQLRYHISAYYLNIEEAKLKRKILTTVYTPSDWKEVH</sequence>
<reference evidence="1 2" key="1">
    <citation type="journal article" date="2014" name="Curr. Biol.">
        <title>The genome of the clonal raider ant Cerapachys biroi.</title>
        <authorList>
            <person name="Oxley P.R."/>
            <person name="Ji L."/>
            <person name="Fetter-Pruneda I."/>
            <person name="McKenzie S.K."/>
            <person name="Li C."/>
            <person name="Hu H."/>
            <person name="Zhang G."/>
            <person name="Kronauer D.J."/>
        </authorList>
    </citation>
    <scope>NUCLEOTIDE SEQUENCE [LARGE SCALE GENOMIC DNA]</scope>
</reference>
<dbReference type="OrthoDB" id="1607513at2759"/>
<evidence type="ECO:0000313" key="2">
    <source>
        <dbReference type="Proteomes" id="UP000053097"/>
    </source>
</evidence>
<accession>A0A026VUX4</accession>
<dbReference type="Proteomes" id="UP000053097">
    <property type="component" value="Unassembled WGS sequence"/>
</dbReference>
<dbReference type="STRING" id="2015173.A0A026VUX4"/>
<organism evidence="1 2">
    <name type="scientific">Ooceraea biroi</name>
    <name type="common">Clonal raider ant</name>
    <name type="synonym">Cerapachys biroi</name>
    <dbReference type="NCBI Taxonomy" id="2015173"/>
    <lineage>
        <taxon>Eukaryota</taxon>
        <taxon>Metazoa</taxon>
        <taxon>Ecdysozoa</taxon>
        <taxon>Arthropoda</taxon>
        <taxon>Hexapoda</taxon>
        <taxon>Insecta</taxon>
        <taxon>Pterygota</taxon>
        <taxon>Neoptera</taxon>
        <taxon>Endopterygota</taxon>
        <taxon>Hymenoptera</taxon>
        <taxon>Apocrita</taxon>
        <taxon>Aculeata</taxon>
        <taxon>Formicoidea</taxon>
        <taxon>Formicidae</taxon>
        <taxon>Dorylinae</taxon>
        <taxon>Ooceraea</taxon>
    </lineage>
</organism>